<sequence>MGQRPPSSCAFAHKFENIVYLFFYYNNVNKLCYINFQFYVCTSILIHSSMGILEIVCFYQSPSSSHKSAKPIFKQGLILFTNF</sequence>
<accession>A0A974DWG6</accession>
<dbReference type="Proteomes" id="UP000694892">
    <property type="component" value="Chromosome 1L"/>
</dbReference>
<evidence type="ECO:0000313" key="1">
    <source>
        <dbReference type="EMBL" id="OCT99429.1"/>
    </source>
</evidence>
<gene>
    <name evidence="1" type="ORF">XELAEV_18005210mg</name>
</gene>
<organism evidence="1 2">
    <name type="scientific">Xenopus laevis</name>
    <name type="common">African clawed frog</name>
    <dbReference type="NCBI Taxonomy" id="8355"/>
    <lineage>
        <taxon>Eukaryota</taxon>
        <taxon>Metazoa</taxon>
        <taxon>Chordata</taxon>
        <taxon>Craniata</taxon>
        <taxon>Vertebrata</taxon>
        <taxon>Euteleostomi</taxon>
        <taxon>Amphibia</taxon>
        <taxon>Batrachia</taxon>
        <taxon>Anura</taxon>
        <taxon>Pipoidea</taxon>
        <taxon>Pipidae</taxon>
        <taxon>Xenopodinae</taxon>
        <taxon>Xenopus</taxon>
        <taxon>Xenopus</taxon>
    </lineage>
</organism>
<evidence type="ECO:0000313" key="2">
    <source>
        <dbReference type="Proteomes" id="UP000694892"/>
    </source>
</evidence>
<proteinExistence type="predicted"/>
<reference evidence="2" key="1">
    <citation type="journal article" date="2016" name="Nature">
        <title>Genome evolution in the allotetraploid frog Xenopus laevis.</title>
        <authorList>
            <person name="Session A.M."/>
            <person name="Uno Y."/>
            <person name="Kwon T."/>
            <person name="Chapman J.A."/>
            <person name="Toyoda A."/>
            <person name="Takahashi S."/>
            <person name="Fukui A."/>
            <person name="Hikosaka A."/>
            <person name="Suzuki A."/>
            <person name="Kondo M."/>
            <person name="van Heeringen S.J."/>
            <person name="Quigley I."/>
            <person name="Heinz S."/>
            <person name="Ogino H."/>
            <person name="Ochi H."/>
            <person name="Hellsten U."/>
            <person name="Lyons J.B."/>
            <person name="Simakov O."/>
            <person name="Putnam N."/>
            <person name="Stites J."/>
            <person name="Kuroki Y."/>
            <person name="Tanaka T."/>
            <person name="Michiue T."/>
            <person name="Watanabe M."/>
            <person name="Bogdanovic O."/>
            <person name="Lister R."/>
            <person name="Georgiou G."/>
            <person name="Paranjpe S.S."/>
            <person name="van Kruijsbergen I."/>
            <person name="Shu S."/>
            <person name="Carlson J."/>
            <person name="Kinoshita T."/>
            <person name="Ohta Y."/>
            <person name="Mawaribuchi S."/>
            <person name="Jenkins J."/>
            <person name="Grimwood J."/>
            <person name="Schmutz J."/>
            <person name="Mitros T."/>
            <person name="Mozaffari S.V."/>
            <person name="Suzuki Y."/>
            <person name="Haramoto Y."/>
            <person name="Yamamoto T.S."/>
            <person name="Takagi C."/>
            <person name="Heald R."/>
            <person name="Miller K."/>
            <person name="Haudenschild C."/>
            <person name="Kitzman J."/>
            <person name="Nakayama T."/>
            <person name="Izutsu Y."/>
            <person name="Robert J."/>
            <person name="Fortriede J."/>
            <person name="Burns K."/>
            <person name="Lotay V."/>
            <person name="Karimi K."/>
            <person name="Yasuoka Y."/>
            <person name="Dichmann D.S."/>
            <person name="Flajnik M.F."/>
            <person name="Houston D.W."/>
            <person name="Shendure J."/>
            <person name="DuPasquier L."/>
            <person name="Vize P.D."/>
            <person name="Zorn A.M."/>
            <person name="Ito M."/>
            <person name="Marcotte E.M."/>
            <person name="Wallingford J.B."/>
            <person name="Ito Y."/>
            <person name="Asashima M."/>
            <person name="Ueno N."/>
            <person name="Matsuda Y."/>
            <person name="Veenstra G.J."/>
            <person name="Fujiyama A."/>
            <person name="Harland R.M."/>
            <person name="Taira M."/>
            <person name="Rokhsar D.S."/>
        </authorList>
    </citation>
    <scope>NUCLEOTIDE SEQUENCE [LARGE SCALE GENOMIC DNA]</scope>
    <source>
        <strain evidence="2">J</strain>
    </source>
</reference>
<name>A0A974DWG6_XENLA</name>
<dbReference type="EMBL" id="CM004466">
    <property type="protein sequence ID" value="OCT99429.1"/>
    <property type="molecule type" value="Genomic_DNA"/>
</dbReference>
<protein>
    <submittedName>
        <fullName evidence="1">Uncharacterized protein</fullName>
    </submittedName>
</protein>
<dbReference type="AlphaFoldDB" id="A0A974DWG6"/>